<evidence type="ECO:0000256" key="2">
    <source>
        <dbReference type="ARBA" id="ARBA00023002"/>
    </source>
</evidence>
<evidence type="ECO:0000313" key="6">
    <source>
        <dbReference type="Proteomes" id="UP000199423"/>
    </source>
</evidence>
<keyword evidence="6" id="KW-1185">Reference proteome</keyword>
<dbReference type="Pfam" id="PF00106">
    <property type="entry name" value="adh_short"/>
    <property type="match status" value="1"/>
</dbReference>
<dbReference type="STRING" id="51670.SAMN04488557_2215"/>
<dbReference type="InterPro" id="IPR020904">
    <property type="entry name" value="Sc_DH/Rdtase_CS"/>
</dbReference>
<organism evidence="5 6">
    <name type="scientific">Hyphomicrobium facile</name>
    <dbReference type="NCBI Taxonomy" id="51670"/>
    <lineage>
        <taxon>Bacteria</taxon>
        <taxon>Pseudomonadati</taxon>
        <taxon>Pseudomonadota</taxon>
        <taxon>Alphaproteobacteria</taxon>
        <taxon>Hyphomicrobiales</taxon>
        <taxon>Hyphomicrobiaceae</taxon>
        <taxon>Hyphomicrobium</taxon>
    </lineage>
</organism>
<comment type="similarity">
    <text evidence="1 3">Belongs to the short-chain dehydrogenases/reductases (SDR) family.</text>
</comment>
<dbReference type="SUPFAM" id="SSF51735">
    <property type="entry name" value="NAD(P)-binding Rossmann-fold domains"/>
    <property type="match status" value="1"/>
</dbReference>
<evidence type="ECO:0000256" key="1">
    <source>
        <dbReference type="ARBA" id="ARBA00006484"/>
    </source>
</evidence>
<evidence type="ECO:0000313" key="5">
    <source>
        <dbReference type="EMBL" id="SFV34093.1"/>
    </source>
</evidence>
<dbReference type="PANTHER" id="PTHR44196">
    <property type="entry name" value="DEHYDROGENASE/REDUCTASE SDR FAMILY MEMBER 7B"/>
    <property type="match status" value="1"/>
</dbReference>
<dbReference type="PROSITE" id="PS00061">
    <property type="entry name" value="ADH_SHORT"/>
    <property type="match status" value="1"/>
</dbReference>
<dbReference type="EMBL" id="FPCH01000002">
    <property type="protein sequence ID" value="SFV34093.1"/>
    <property type="molecule type" value="Genomic_DNA"/>
</dbReference>
<dbReference type="GO" id="GO:0016020">
    <property type="term" value="C:membrane"/>
    <property type="evidence" value="ECO:0007669"/>
    <property type="project" value="TreeGrafter"/>
</dbReference>
<name>A0A1I7NHJ1_9HYPH</name>
<dbReference type="InterPro" id="IPR057326">
    <property type="entry name" value="KR_dom"/>
</dbReference>
<dbReference type="GO" id="GO:0016491">
    <property type="term" value="F:oxidoreductase activity"/>
    <property type="evidence" value="ECO:0007669"/>
    <property type="project" value="UniProtKB-KW"/>
</dbReference>
<accession>A0A1I7NHJ1</accession>
<dbReference type="PRINTS" id="PR00081">
    <property type="entry name" value="GDHRDH"/>
</dbReference>
<protein>
    <submittedName>
        <fullName evidence="5">Short-chain dehydrogenase</fullName>
    </submittedName>
</protein>
<dbReference type="AlphaFoldDB" id="A0A1I7NHJ1"/>
<dbReference type="PRINTS" id="PR00080">
    <property type="entry name" value="SDRFAMILY"/>
</dbReference>
<dbReference type="InterPro" id="IPR036291">
    <property type="entry name" value="NAD(P)-bd_dom_sf"/>
</dbReference>
<feature type="domain" description="Ketoreductase" evidence="4">
    <location>
        <begin position="4"/>
        <end position="188"/>
    </location>
</feature>
<dbReference type="SMART" id="SM00822">
    <property type="entry name" value="PKS_KR"/>
    <property type="match status" value="1"/>
</dbReference>
<dbReference type="Gene3D" id="3.40.50.720">
    <property type="entry name" value="NAD(P)-binding Rossmann-like Domain"/>
    <property type="match status" value="1"/>
</dbReference>
<proteinExistence type="inferred from homology"/>
<gene>
    <name evidence="5" type="ORF">SAMN04488557_2215</name>
</gene>
<dbReference type="InterPro" id="IPR002347">
    <property type="entry name" value="SDR_fam"/>
</dbReference>
<evidence type="ECO:0000256" key="3">
    <source>
        <dbReference type="RuleBase" id="RU000363"/>
    </source>
</evidence>
<reference evidence="6" key="1">
    <citation type="submission" date="2016-10" db="EMBL/GenBank/DDBJ databases">
        <authorList>
            <person name="Varghese N."/>
            <person name="Submissions S."/>
        </authorList>
    </citation>
    <scope>NUCLEOTIDE SEQUENCE [LARGE SCALE GENOMIC DNA]</scope>
    <source>
        <strain evidence="6">DSM 1565</strain>
    </source>
</reference>
<dbReference type="PANTHER" id="PTHR44196:SF1">
    <property type="entry name" value="DEHYDROGENASE_REDUCTASE SDR FAMILY MEMBER 7B"/>
    <property type="match status" value="1"/>
</dbReference>
<keyword evidence="2" id="KW-0560">Oxidoreductase</keyword>
<dbReference type="Proteomes" id="UP000199423">
    <property type="component" value="Unassembled WGS sequence"/>
</dbReference>
<sequence length="274" mass="29406">MQSHVVVITGAASGIGQELCRLFARRGAKIGLLDRDQSKLELLADELREAGAHCFAAAVDVGQREHVHAAVRRIGSTLGPIDIVIPCAGICRASTVDDLKVPELEEIVRTNFLGAVYMIEAVLPSMLERKRGQIVGVSSLAGLRGIPFEPGYSASKGAVAIYLESLRRELRPRGIRVTTVFPGYVQTPLLDEINVLMGADMSNGKASTPAAAAAAILKAIERGSSHVFFPWSLGLSVRLSRLLPPSLYDLVMERMFGRLPISRVPTPVADSAKS</sequence>
<evidence type="ECO:0000259" key="4">
    <source>
        <dbReference type="SMART" id="SM00822"/>
    </source>
</evidence>